<evidence type="ECO:0000313" key="2">
    <source>
        <dbReference type="EMBL" id="MFC5480899.1"/>
    </source>
</evidence>
<feature type="compositionally biased region" description="Pro residues" evidence="1">
    <location>
        <begin position="242"/>
        <end position="259"/>
    </location>
</feature>
<feature type="region of interest" description="Disordered" evidence="1">
    <location>
        <begin position="1"/>
        <end position="145"/>
    </location>
</feature>
<feature type="region of interest" description="Disordered" evidence="1">
    <location>
        <begin position="152"/>
        <end position="171"/>
    </location>
</feature>
<dbReference type="EMBL" id="JBHSMR010000014">
    <property type="protein sequence ID" value="MFC5480899.1"/>
    <property type="molecule type" value="Genomic_DNA"/>
</dbReference>
<name>A0ABW0MRN0_9BURK</name>
<reference evidence="3" key="1">
    <citation type="journal article" date="2019" name="Int. J. Syst. Evol. Microbiol.">
        <title>The Global Catalogue of Microorganisms (GCM) 10K type strain sequencing project: providing services to taxonomists for standard genome sequencing and annotation.</title>
        <authorList>
            <consortium name="The Broad Institute Genomics Platform"/>
            <consortium name="The Broad Institute Genome Sequencing Center for Infectious Disease"/>
            <person name="Wu L."/>
            <person name="Ma J."/>
        </authorList>
    </citation>
    <scope>NUCLEOTIDE SEQUENCE [LARGE SCALE GENOMIC DNA]</scope>
    <source>
        <strain evidence="3">CCUG 43111</strain>
    </source>
</reference>
<feature type="compositionally biased region" description="Low complexity" evidence="1">
    <location>
        <begin position="260"/>
        <end position="297"/>
    </location>
</feature>
<gene>
    <name evidence="2" type="ORF">ACFPQ5_22070</name>
</gene>
<feature type="compositionally biased region" description="Low complexity" evidence="1">
    <location>
        <begin position="214"/>
        <end position="235"/>
    </location>
</feature>
<accession>A0ABW0MRN0</accession>
<keyword evidence="3" id="KW-1185">Reference proteome</keyword>
<evidence type="ECO:0000256" key="1">
    <source>
        <dbReference type="SAM" id="MobiDB-lite"/>
    </source>
</evidence>
<comment type="caution">
    <text evidence="2">The sequence shown here is derived from an EMBL/GenBank/DDBJ whole genome shotgun (WGS) entry which is preliminary data.</text>
</comment>
<dbReference type="Proteomes" id="UP001596101">
    <property type="component" value="Unassembled WGS sequence"/>
</dbReference>
<organism evidence="2 3">
    <name type="scientific">Massilia suwonensis</name>
    <dbReference type="NCBI Taxonomy" id="648895"/>
    <lineage>
        <taxon>Bacteria</taxon>
        <taxon>Pseudomonadati</taxon>
        <taxon>Pseudomonadota</taxon>
        <taxon>Betaproteobacteria</taxon>
        <taxon>Burkholderiales</taxon>
        <taxon>Oxalobacteraceae</taxon>
        <taxon>Telluria group</taxon>
        <taxon>Massilia</taxon>
    </lineage>
</organism>
<proteinExistence type="predicted"/>
<dbReference type="RefSeq" id="WP_379760845.1">
    <property type="nucleotide sequence ID" value="NZ_JBHSMR010000014.1"/>
</dbReference>
<protein>
    <submittedName>
        <fullName evidence="2">Uncharacterized protein</fullName>
    </submittedName>
</protein>
<sequence>MKTQLLEDIGQNATLSPAPPRQAGQPGANKPLQQPAKETSLSAGQPDEQAAPVDLDSVFEEIAALEAQYVPPAQHQEPVPAPPEVQPDLQPEPRHDPAPAVAMDAIRPEPTIPRAPVFAPQRDPAPDPDPAHGRTIPQDPVFDFTLPTPQAQAAEPFTPSHSWPTPSRQRRSLWTAAALVAALLAGGGWWAYQEYRDVGSLAFLASQSQEMRQDSTAADRTASAATQPAPAAAMPERARAPEVPPPEVPPLVMLPPEPPAALKTEQSPSSPPEQAAPALAPEPASQAAPEPEAVAEQRSVFPLPKSLSQASGEQSDAAAEPAPRKSKPKREPVRQLARVSAIEPEKPLAGEGAMSALLRACREHGYHAAQCVKRGCSLTQYGFACRGR</sequence>
<feature type="region of interest" description="Disordered" evidence="1">
    <location>
        <begin position="212"/>
        <end position="342"/>
    </location>
</feature>
<evidence type="ECO:0000313" key="3">
    <source>
        <dbReference type="Proteomes" id="UP001596101"/>
    </source>
</evidence>